<dbReference type="GO" id="GO:0046872">
    <property type="term" value="F:metal ion binding"/>
    <property type="evidence" value="ECO:0007669"/>
    <property type="project" value="UniProtKB-KW"/>
</dbReference>
<comment type="cofactor">
    <cofactor evidence="1">
        <name>Mg(2+)</name>
        <dbReference type="ChEBI" id="CHEBI:18420"/>
    </cofactor>
</comment>
<name>A0A5C1NH69_9GAMM</name>
<evidence type="ECO:0000313" key="3">
    <source>
        <dbReference type="Proteomes" id="UP000324285"/>
    </source>
</evidence>
<evidence type="ECO:0000313" key="2">
    <source>
        <dbReference type="EMBL" id="QEM82260.1"/>
    </source>
</evidence>
<dbReference type="KEGG" id="hbh:E4T21_12425"/>
<dbReference type="EC" id="4.2.3.-" evidence="1"/>
<proteinExistence type="inferred from homology"/>
<keyword evidence="1" id="KW-0479">Metal-binding</keyword>
<dbReference type="RefSeq" id="WP_149285321.1">
    <property type="nucleotide sequence ID" value="NZ_CP038437.2"/>
</dbReference>
<keyword evidence="1" id="KW-0460">Magnesium</keyword>
<reference evidence="2" key="1">
    <citation type="submission" date="2021-02" db="EMBL/GenBank/DDBJ databases">
        <title>Strain Y2R2, a novel species of the genus Halomonas.</title>
        <authorList>
            <person name="Huang H."/>
        </authorList>
    </citation>
    <scope>NUCLEOTIDE SEQUENCE</scope>
    <source>
        <strain evidence="2">Y2R2</strain>
    </source>
</reference>
<gene>
    <name evidence="2" type="ORF">E4T21_12425</name>
</gene>
<keyword evidence="1" id="KW-0456">Lyase</keyword>
<dbReference type="SUPFAM" id="SSF48576">
    <property type="entry name" value="Terpenoid synthases"/>
    <property type="match status" value="1"/>
</dbReference>
<dbReference type="PANTHER" id="PTHR35201:SF4">
    <property type="entry name" value="BETA-PINACENE SYNTHASE-RELATED"/>
    <property type="match status" value="1"/>
</dbReference>
<comment type="similarity">
    <text evidence="1">Belongs to the terpene synthase family.</text>
</comment>
<dbReference type="AlphaFoldDB" id="A0A5C1NH69"/>
<dbReference type="InterPro" id="IPR034686">
    <property type="entry name" value="Terpene_cyclase-like_2"/>
</dbReference>
<dbReference type="GO" id="GO:0010333">
    <property type="term" value="F:terpene synthase activity"/>
    <property type="evidence" value="ECO:0007669"/>
    <property type="project" value="InterPro"/>
</dbReference>
<dbReference type="Gene3D" id="1.10.600.10">
    <property type="entry name" value="Farnesyl Diphosphate Synthase"/>
    <property type="match status" value="1"/>
</dbReference>
<dbReference type="OrthoDB" id="3652909at2"/>
<protein>
    <recommendedName>
        <fullName evidence="1">Terpene synthase</fullName>
        <ecNumber evidence="1">4.2.3.-</ecNumber>
    </recommendedName>
</protein>
<dbReference type="EMBL" id="CP038437">
    <property type="protein sequence ID" value="QEM82260.1"/>
    <property type="molecule type" value="Genomic_DNA"/>
</dbReference>
<sequence length="375" mass="42903">MSKAPNFVHEMKGRPIPGDKIYHPDFHLTLQPLWHPDHDETEKKVALTDSPYILAYYGSQKAVDHYLSMSMPSFGGLCYPHAKKDRIYYTERMMSITTLIDDTTTNPDVLSNKQKQSELRQHYRDAIDGILPPDTVPIAQLLYEGLQPIKEQLASKPRVWERMKMSMYEMIDRQTESLALQMDNLTFERYLELRRIDNYGDWAAMMTEYAIDVDMTDVLEADESLVATRTAAIDSITLVNDPYSFRKEIHIEDSVNSVWLLMRLEGLTLQQSLDKLAGIVLENEKKLIDARNRVLSGPFGKRSDVREYLTELEHLASGNAEFHAISTRYFGKEFKGQRFISGEVTIKPLPTTDEVAAADIAERQATDSETHSNSS</sequence>
<keyword evidence="3" id="KW-1185">Reference proteome</keyword>
<accession>A0A5C1NH69</accession>
<dbReference type="Pfam" id="PF19086">
    <property type="entry name" value="Terpene_syn_C_2"/>
    <property type="match status" value="1"/>
</dbReference>
<dbReference type="PANTHER" id="PTHR35201">
    <property type="entry name" value="TERPENE SYNTHASE"/>
    <property type="match status" value="1"/>
</dbReference>
<evidence type="ECO:0000256" key="1">
    <source>
        <dbReference type="RuleBase" id="RU366034"/>
    </source>
</evidence>
<dbReference type="InterPro" id="IPR008949">
    <property type="entry name" value="Isoprenoid_synthase_dom_sf"/>
</dbReference>
<organism evidence="2 3">
    <name type="scientific">Halomonas binhaiensis</name>
    <dbReference type="NCBI Taxonomy" id="2562282"/>
    <lineage>
        <taxon>Bacteria</taxon>
        <taxon>Pseudomonadati</taxon>
        <taxon>Pseudomonadota</taxon>
        <taxon>Gammaproteobacteria</taxon>
        <taxon>Oceanospirillales</taxon>
        <taxon>Halomonadaceae</taxon>
        <taxon>Halomonas</taxon>
    </lineage>
</organism>
<dbReference type="Proteomes" id="UP000324285">
    <property type="component" value="Chromosome"/>
</dbReference>